<evidence type="ECO:0000313" key="2">
    <source>
        <dbReference type="Proteomes" id="UP000011783"/>
    </source>
</evidence>
<evidence type="ECO:0000313" key="1">
    <source>
        <dbReference type="EMBL" id="EMF98823.1"/>
    </source>
</evidence>
<organism evidence="1 2">
    <name type="scientific">Leptospira borgpetersenii str. 200701203</name>
    <dbReference type="NCBI Taxonomy" id="1193007"/>
    <lineage>
        <taxon>Bacteria</taxon>
        <taxon>Pseudomonadati</taxon>
        <taxon>Spirochaetota</taxon>
        <taxon>Spirochaetia</taxon>
        <taxon>Leptospirales</taxon>
        <taxon>Leptospiraceae</taxon>
        <taxon>Leptospira</taxon>
    </lineage>
</organism>
<protein>
    <submittedName>
        <fullName evidence="1">Uncharacterized protein</fullName>
    </submittedName>
</protein>
<gene>
    <name evidence="1" type="ORF">LEP1GSC123_3072</name>
</gene>
<proteinExistence type="predicted"/>
<dbReference type="Proteomes" id="UP000011783">
    <property type="component" value="Unassembled WGS sequence"/>
</dbReference>
<dbReference type="BioCyc" id="LBOR1193007:G11KN-665-MONOMER"/>
<accession>M3GVE9</accession>
<sequence>MENGWTITSSQFNLEGIGFRFFKCVYNQRKVSYHSSQNSNFCLRKNSKR</sequence>
<reference evidence="1 2" key="1">
    <citation type="submission" date="2013-01" db="EMBL/GenBank/DDBJ databases">
        <authorList>
            <person name="Harkins D.M."/>
            <person name="Durkin A.S."/>
            <person name="Brinkac L.M."/>
            <person name="Haft D.H."/>
            <person name="Selengut J.D."/>
            <person name="Sanka R."/>
            <person name="DePew J."/>
            <person name="Purushe J."/>
            <person name="Picardeau M."/>
            <person name="Werts C."/>
            <person name="Goarant C."/>
            <person name="Vinetz J.M."/>
            <person name="Sutton G.G."/>
            <person name="Nierman W.C."/>
            <person name="Fouts D.E."/>
        </authorList>
    </citation>
    <scope>NUCLEOTIDE SEQUENCE [LARGE SCALE GENOMIC DNA]</scope>
    <source>
        <strain evidence="1 2">200701203</strain>
    </source>
</reference>
<dbReference type="EMBL" id="AKWO02000078">
    <property type="protein sequence ID" value="EMF98823.1"/>
    <property type="molecule type" value="Genomic_DNA"/>
</dbReference>
<name>M3GVE9_LEPBO</name>
<dbReference type="AlphaFoldDB" id="M3GVE9"/>
<comment type="caution">
    <text evidence="1">The sequence shown here is derived from an EMBL/GenBank/DDBJ whole genome shotgun (WGS) entry which is preliminary data.</text>
</comment>